<keyword evidence="2 3" id="KW-0560">Oxidoreductase</keyword>
<dbReference type="Gene3D" id="3.40.50.720">
    <property type="entry name" value="NAD(P)-binding Rossmann-like Domain"/>
    <property type="match status" value="1"/>
</dbReference>
<dbReference type="Pfam" id="PF13561">
    <property type="entry name" value="adh_short_C2"/>
    <property type="match status" value="1"/>
</dbReference>
<dbReference type="InParanoid" id="S0ESJ1"/>
<dbReference type="OrthoDB" id="9803333at2"/>
<proteinExistence type="inferred from homology"/>
<dbReference type="FunFam" id="3.40.50.720:FF:000084">
    <property type="entry name" value="Short-chain dehydrogenase reductase"/>
    <property type="match status" value="1"/>
</dbReference>
<dbReference type="GO" id="GO:0004316">
    <property type="term" value="F:3-oxoacyl-[acyl-carrier-protein] reductase (NADPH) activity"/>
    <property type="evidence" value="ECO:0007669"/>
    <property type="project" value="UniProtKB-EC"/>
</dbReference>
<dbReference type="PANTHER" id="PTHR43639">
    <property type="entry name" value="OXIDOREDUCTASE, SHORT-CHAIN DEHYDROGENASE/REDUCTASE FAMILY (AFU_ORTHOLOGUE AFUA_5G02870)"/>
    <property type="match status" value="1"/>
</dbReference>
<dbReference type="PRINTS" id="PR00081">
    <property type="entry name" value="GDHRDH"/>
</dbReference>
<dbReference type="EC" id="1.1.1.100" evidence="3"/>
<evidence type="ECO:0000256" key="2">
    <source>
        <dbReference type="ARBA" id="ARBA00023002"/>
    </source>
</evidence>
<dbReference type="AlphaFoldDB" id="S0ESJ1"/>
<accession>S0ESJ1</accession>
<sequence>MLLEGKVALVTGGARGIGAAIVRVLAREGAAVAINYAHSGEQAKALAQRIVEGGGKALPYAADVRDAEAVRRMIAQIRDDFGRLDAVVNNAIAGRQHGALTEASDEDFRTAFDFGCMAIIHMIRAVRPVMREQGGGRIINIVTELWNLAPEEWSVYMAGKGAMVGISRSLARELGPDNITVNMVAPGWMADEKVDTESEGSKNFARSLPLRRHGSAEEIGNACAFLMSDLASYITGAYIPVTGGRVTQVGL</sequence>
<dbReference type="EMBL" id="HF951689">
    <property type="protein sequence ID" value="CCW34276.1"/>
    <property type="molecule type" value="Genomic_DNA"/>
</dbReference>
<evidence type="ECO:0000313" key="4">
    <source>
        <dbReference type="Proteomes" id="UP000014227"/>
    </source>
</evidence>
<dbReference type="HOGENOM" id="CLU_010194_1_3_0"/>
<dbReference type="Proteomes" id="UP000014227">
    <property type="component" value="Chromosome I"/>
</dbReference>
<dbReference type="PANTHER" id="PTHR43639:SF1">
    <property type="entry name" value="SHORT-CHAIN DEHYDROGENASE_REDUCTASE FAMILY PROTEIN"/>
    <property type="match status" value="1"/>
</dbReference>
<protein>
    <submittedName>
        <fullName evidence="3">3-oxoacyl-[acyl-carrier-protein] reductase</fullName>
        <ecNumber evidence="3">1.1.1.100</ecNumber>
    </submittedName>
</protein>
<dbReference type="eggNOG" id="COG1028">
    <property type="taxonomic scope" value="Bacteria"/>
</dbReference>
<dbReference type="RefSeq" id="WP_016481838.1">
    <property type="nucleotide sequence ID" value="NC_021487.1"/>
</dbReference>
<dbReference type="PATRIC" id="fig|1303518.3.peg.448"/>
<reference evidence="4" key="1">
    <citation type="submission" date="2013-03" db="EMBL/GenBank/DDBJ databases">
        <title>Genome sequence of Chthonomonas calidirosea, the first sequenced genome from the Armatimonadetes phylum (formally candidate division OP10).</title>
        <authorList>
            <person name="Lee K.C.Y."/>
            <person name="Morgan X.C."/>
            <person name="Dunfield P.F."/>
            <person name="Tamas I."/>
            <person name="Houghton K.M."/>
            <person name="Vyssotski M."/>
            <person name="Ryan J.L.J."/>
            <person name="Lagutin K."/>
            <person name="McDonald I.R."/>
            <person name="Stott M.B."/>
        </authorList>
    </citation>
    <scope>NUCLEOTIDE SEQUENCE [LARGE SCALE GENOMIC DNA]</scope>
    <source>
        <strain evidence="4">DSM 23976 / ICMP 18418 / T49</strain>
    </source>
</reference>
<dbReference type="PRINTS" id="PR00080">
    <property type="entry name" value="SDRFAMILY"/>
</dbReference>
<comment type="similarity">
    <text evidence="1">Belongs to the short-chain dehydrogenases/reductases (SDR) family.</text>
</comment>
<organism evidence="3 4">
    <name type="scientific">Chthonomonas calidirosea (strain DSM 23976 / ICMP 18418 / T49)</name>
    <dbReference type="NCBI Taxonomy" id="1303518"/>
    <lineage>
        <taxon>Bacteria</taxon>
        <taxon>Bacillati</taxon>
        <taxon>Armatimonadota</taxon>
        <taxon>Chthonomonadia</taxon>
        <taxon>Chthonomonadales</taxon>
        <taxon>Chthonomonadaceae</taxon>
        <taxon>Chthonomonas</taxon>
    </lineage>
</organism>
<dbReference type="SUPFAM" id="SSF51735">
    <property type="entry name" value="NAD(P)-binding Rossmann-fold domains"/>
    <property type="match status" value="1"/>
</dbReference>
<dbReference type="KEGG" id="ccz:CCALI_00441"/>
<dbReference type="InterPro" id="IPR002347">
    <property type="entry name" value="SDR_fam"/>
</dbReference>
<name>S0ESJ1_CHTCT</name>
<evidence type="ECO:0000313" key="3">
    <source>
        <dbReference type="EMBL" id="CCW34276.1"/>
    </source>
</evidence>
<evidence type="ECO:0000256" key="1">
    <source>
        <dbReference type="ARBA" id="ARBA00006484"/>
    </source>
</evidence>
<gene>
    <name evidence="3" type="ORF">CCALI_00441</name>
</gene>
<dbReference type="InterPro" id="IPR036291">
    <property type="entry name" value="NAD(P)-bd_dom_sf"/>
</dbReference>
<dbReference type="STRING" id="454171.CP488_00715"/>
<keyword evidence="4" id="KW-1185">Reference proteome</keyword>